<protein>
    <submittedName>
        <fullName evidence="8">RDD family protein</fullName>
    </submittedName>
</protein>
<proteinExistence type="predicted"/>
<dbReference type="Proteomes" id="UP000320042">
    <property type="component" value="Unassembled WGS sequence"/>
</dbReference>
<keyword evidence="9" id="KW-1185">Reference proteome</keyword>
<keyword evidence="2" id="KW-1003">Cell membrane</keyword>
<dbReference type="PANTHER" id="PTHR36115:SF4">
    <property type="entry name" value="MEMBRANE PROTEIN"/>
    <property type="match status" value="1"/>
</dbReference>
<gene>
    <name evidence="8" type="ORF">FPZ43_14995</name>
</gene>
<evidence type="ECO:0000256" key="2">
    <source>
        <dbReference type="ARBA" id="ARBA00022475"/>
    </source>
</evidence>
<feature type="transmembrane region" description="Helical" evidence="6">
    <location>
        <begin position="85"/>
        <end position="109"/>
    </location>
</feature>
<sequence length="214" mass="23907">MEPSGFDISAPPQSGQFMLVVAGKPKGPYSLADLKTIGIKPGDFLKATGMDDYKEAHEIAELRQLFGFKQQALPMQYFGSFDQRMLASVIDWFIIFAAFLLPAFAAVYLAEDKQLRLLIALSLLVLVPLGKFVYHIVMESSDKQATYGKQLQKIRVTDVDGQRIDISKAFSRNFCKLLSTLPLFTGYLTAFFTPKRQCVHDIIAGTAVIKDRID</sequence>
<name>A0A563U5D1_9SPHI</name>
<evidence type="ECO:0000256" key="1">
    <source>
        <dbReference type="ARBA" id="ARBA00004651"/>
    </source>
</evidence>
<keyword evidence="4 6" id="KW-1133">Transmembrane helix</keyword>
<evidence type="ECO:0000256" key="3">
    <source>
        <dbReference type="ARBA" id="ARBA00022692"/>
    </source>
</evidence>
<evidence type="ECO:0000259" key="7">
    <source>
        <dbReference type="Pfam" id="PF06271"/>
    </source>
</evidence>
<dbReference type="OrthoDB" id="9793824at2"/>
<dbReference type="EMBL" id="VOEJ01000007">
    <property type="protein sequence ID" value="TWR26566.1"/>
    <property type="molecule type" value="Genomic_DNA"/>
</dbReference>
<organism evidence="8 9">
    <name type="scientific">Mucilaginibacter pallidiroseus</name>
    <dbReference type="NCBI Taxonomy" id="2599295"/>
    <lineage>
        <taxon>Bacteria</taxon>
        <taxon>Pseudomonadati</taxon>
        <taxon>Bacteroidota</taxon>
        <taxon>Sphingobacteriia</taxon>
        <taxon>Sphingobacteriales</taxon>
        <taxon>Sphingobacteriaceae</taxon>
        <taxon>Mucilaginibacter</taxon>
    </lineage>
</organism>
<evidence type="ECO:0000313" key="9">
    <source>
        <dbReference type="Proteomes" id="UP000320042"/>
    </source>
</evidence>
<dbReference type="Pfam" id="PF06271">
    <property type="entry name" value="RDD"/>
    <property type="match status" value="1"/>
</dbReference>
<comment type="caution">
    <text evidence="8">The sequence shown here is derived from an EMBL/GenBank/DDBJ whole genome shotgun (WGS) entry which is preliminary data.</text>
</comment>
<comment type="subcellular location">
    <subcellularLocation>
        <location evidence="1">Cell membrane</location>
        <topology evidence="1">Multi-pass membrane protein</topology>
    </subcellularLocation>
</comment>
<dbReference type="GO" id="GO:0005886">
    <property type="term" value="C:plasma membrane"/>
    <property type="evidence" value="ECO:0007669"/>
    <property type="project" value="UniProtKB-SubCell"/>
</dbReference>
<evidence type="ECO:0000313" key="8">
    <source>
        <dbReference type="EMBL" id="TWR26566.1"/>
    </source>
</evidence>
<dbReference type="InterPro" id="IPR051791">
    <property type="entry name" value="Pra-immunoreactive"/>
</dbReference>
<reference evidence="8 9" key="1">
    <citation type="submission" date="2019-07" db="EMBL/GenBank/DDBJ databases">
        <authorList>
            <person name="Kim J."/>
        </authorList>
    </citation>
    <scope>NUCLEOTIDE SEQUENCE [LARGE SCALE GENOMIC DNA]</scope>
    <source>
        <strain evidence="9">dk17</strain>
    </source>
</reference>
<feature type="transmembrane region" description="Helical" evidence="6">
    <location>
        <begin position="115"/>
        <end position="134"/>
    </location>
</feature>
<keyword evidence="3 6" id="KW-0812">Transmembrane</keyword>
<evidence type="ECO:0000256" key="4">
    <source>
        <dbReference type="ARBA" id="ARBA00022989"/>
    </source>
</evidence>
<keyword evidence="5 6" id="KW-0472">Membrane</keyword>
<accession>A0A563U5D1</accession>
<evidence type="ECO:0000256" key="5">
    <source>
        <dbReference type="ARBA" id="ARBA00023136"/>
    </source>
</evidence>
<dbReference type="PANTHER" id="PTHR36115">
    <property type="entry name" value="PROLINE-RICH ANTIGEN HOMOLOG-RELATED"/>
    <property type="match status" value="1"/>
</dbReference>
<dbReference type="InterPro" id="IPR010432">
    <property type="entry name" value="RDD"/>
</dbReference>
<dbReference type="AlphaFoldDB" id="A0A563U5D1"/>
<feature type="domain" description="RDD" evidence="7">
    <location>
        <begin position="80"/>
        <end position="205"/>
    </location>
</feature>
<evidence type="ECO:0000256" key="6">
    <source>
        <dbReference type="SAM" id="Phobius"/>
    </source>
</evidence>